<sequence length="385" mass="44042">MFGAQSKRDIALEWQAQFPMLRQSIHARRANITVKFQDLYGFTVEGNVDDVNVLNEVREKVRQQGRVWWALEASKGANWYLKPQVPSISEGIGLKSSLKLSGFVNAITLKKLIRKGIPPVLRPKVWFSLSGAAKKKSTVPESYYNDLLKAVEGMDTPATRQIDHDLPRTFPGHPWLDTVEGHAALRRVLVAYSFRDSDVGYCQGLNYVAALLLLVMKTEEDAFWMLAVLLENVLVNDCYTNNLSGCHVEQRVFKDLLAKKCPRIAAHLEALEFNVSLVATEWFLCLFSKSLPSETTLRVWDVLFYEGAKMNENELLLTHQVDDIMNILQKTTHHLFDPDELLTVAFDEIRFMTTNTISKQRKKQETEVMKELDLRLRRLNSANEK</sequence>
<keyword evidence="3" id="KW-1185">Reference proteome</keyword>
<dbReference type="Gene3D" id="1.10.10.750">
    <property type="entry name" value="Ypt/Rab-GAP domain of gyp1p, domain 1"/>
    <property type="match status" value="1"/>
</dbReference>
<feature type="domain" description="Rab-GAP TBC" evidence="1">
    <location>
        <begin position="116"/>
        <end position="307"/>
    </location>
</feature>
<dbReference type="PANTHER" id="PTHR47219">
    <property type="entry name" value="RAB GTPASE-ACTIVATING PROTEIN 1-LIKE"/>
    <property type="match status" value="1"/>
</dbReference>
<dbReference type="Pfam" id="PF00566">
    <property type="entry name" value="RabGAP-TBC"/>
    <property type="match status" value="1"/>
</dbReference>
<dbReference type="PROSITE" id="PS50086">
    <property type="entry name" value="TBC_RABGAP"/>
    <property type="match status" value="1"/>
</dbReference>
<comment type="caution">
    <text evidence="2">The sequence shown here is derived from an EMBL/GenBank/DDBJ whole genome shotgun (WGS) entry which is preliminary data.</text>
</comment>
<dbReference type="SUPFAM" id="SSF47923">
    <property type="entry name" value="Ypt/Rab-GAP domain of gyp1p"/>
    <property type="match status" value="2"/>
</dbReference>
<reference evidence="2 3" key="1">
    <citation type="journal article" date="2024" name="G3 (Bethesda)">
        <title>Genome assembly of Hibiscus sabdariffa L. provides insights into metabolisms of medicinal natural products.</title>
        <authorList>
            <person name="Kim T."/>
        </authorList>
    </citation>
    <scope>NUCLEOTIDE SEQUENCE [LARGE SCALE GENOMIC DNA]</scope>
    <source>
        <strain evidence="2">TK-2024</strain>
        <tissue evidence="2">Old leaves</tissue>
    </source>
</reference>
<evidence type="ECO:0000259" key="1">
    <source>
        <dbReference type="PROSITE" id="PS50086"/>
    </source>
</evidence>
<dbReference type="InterPro" id="IPR050302">
    <property type="entry name" value="Rab_GAP_TBC_domain"/>
</dbReference>
<evidence type="ECO:0000313" key="3">
    <source>
        <dbReference type="Proteomes" id="UP001396334"/>
    </source>
</evidence>
<accession>A0ABR2S120</accession>
<protein>
    <recommendedName>
        <fullName evidence="1">Rab-GAP TBC domain-containing protein</fullName>
    </recommendedName>
</protein>
<name>A0ABR2S120_9ROSI</name>
<dbReference type="Proteomes" id="UP001396334">
    <property type="component" value="Unassembled WGS sequence"/>
</dbReference>
<dbReference type="EMBL" id="JBBPBN010000019">
    <property type="protein sequence ID" value="KAK9018634.1"/>
    <property type="molecule type" value="Genomic_DNA"/>
</dbReference>
<dbReference type="SMART" id="SM00164">
    <property type="entry name" value="TBC"/>
    <property type="match status" value="1"/>
</dbReference>
<evidence type="ECO:0000313" key="2">
    <source>
        <dbReference type="EMBL" id="KAK9018634.1"/>
    </source>
</evidence>
<dbReference type="Gene3D" id="1.10.8.270">
    <property type="entry name" value="putative rabgap domain of human tbc1 domain family member 14 like domains"/>
    <property type="match status" value="1"/>
</dbReference>
<dbReference type="InterPro" id="IPR000195">
    <property type="entry name" value="Rab-GAP-TBC_dom"/>
</dbReference>
<gene>
    <name evidence="2" type="ORF">V6N11_001604</name>
</gene>
<dbReference type="PANTHER" id="PTHR47219:SF20">
    <property type="entry name" value="TBC1 DOMAIN FAMILY MEMBER 2B"/>
    <property type="match status" value="1"/>
</dbReference>
<dbReference type="InterPro" id="IPR035969">
    <property type="entry name" value="Rab-GAP_TBC_sf"/>
</dbReference>
<proteinExistence type="predicted"/>
<organism evidence="2 3">
    <name type="scientific">Hibiscus sabdariffa</name>
    <name type="common">roselle</name>
    <dbReference type="NCBI Taxonomy" id="183260"/>
    <lineage>
        <taxon>Eukaryota</taxon>
        <taxon>Viridiplantae</taxon>
        <taxon>Streptophyta</taxon>
        <taxon>Embryophyta</taxon>
        <taxon>Tracheophyta</taxon>
        <taxon>Spermatophyta</taxon>
        <taxon>Magnoliopsida</taxon>
        <taxon>eudicotyledons</taxon>
        <taxon>Gunneridae</taxon>
        <taxon>Pentapetalae</taxon>
        <taxon>rosids</taxon>
        <taxon>malvids</taxon>
        <taxon>Malvales</taxon>
        <taxon>Malvaceae</taxon>
        <taxon>Malvoideae</taxon>
        <taxon>Hibiscus</taxon>
    </lineage>
</organism>
<dbReference type="Gene3D" id="1.10.472.80">
    <property type="entry name" value="Ypt/Rab-GAP domain of gyp1p, domain 3"/>
    <property type="match status" value="1"/>
</dbReference>